<dbReference type="Pfam" id="PF26550">
    <property type="entry name" value="Tricorn_2nd"/>
    <property type="match status" value="1"/>
</dbReference>
<dbReference type="Gene3D" id="2.30.42.10">
    <property type="match status" value="1"/>
</dbReference>
<dbReference type="InterPro" id="IPR028204">
    <property type="entry name" value="Tricorn_C1"/>
</dbReference>
<keyword evidence="11" id="KW-0732">Signal</keyword>
<dbReference type="GO" id="GO:0008236">
    <property type="term" value="F:serine-type peptidase activity"/>
    <property type="evidence" value="ECO:0007669"/>
    <property type="project" value="UniProtKB-UniRule"/>
</dbReference>
<evidence type="ECO:0000256" key="8">
    <source>
        <dbReference type="PIRSR" id="PIRSR036421-1"/>
    </source>
</evidence>
<dbReference type="Gene3D" id="2.120.10.30">
    <property type="entry name" value="TolB, C-terminal domain"/>
    <property type="match status" value="2"/>
</dbReference>
<protein>
    <recommendedName>
        <fullName evidence="7">Tricorn protease homolog</fullName>
        <ecNumber evidence="7">3.4.21.-</ecNumber>
    </recommendedName>
</protein>
<dbReference type="Gene3D" id="3.90.226.10">
    <property type="entry name" value="2-enoyl-CoA Hydratase, Chain A, domain 1"/>
    <property type="match status" value="1"/>
</dbReference>
<dbReference type="PANTHER" id="PTHR43253:SF1">
    <property type="entry name" value="TRICORN PROTEASE HOMOLOG 2-RELATED"/>
    <property type="match status" value="1"/>
</dbReference>
<dbReference type="Pfam" id="PF14684">
    <property type="entry name" value="Tricorn_C1"/>
    <property type="match status" value="1"/>
</dbReference>
<evidence type="ECO:0000256" key="9">
    <source>
        <dbReference type="PIRSR" id="PIRSR036421-3"/>
    </source>
</evidence>
<dbReference type="GO" id="GO:0005737">
    <property type="term" value="C:cytoplasm"/>
    <property type="evidence" value="ECO:0007669"/>
    <property type="project" value="UniProtKB-SubCell"/>
</dbReference>
<evidence type="ECO:0000256" key="5">
    <source>
        <dbReference type="ARBA" id="ARBA00022801"/>
    </source>
</evidence>
<dbReference type="STRING" id="430522.BFS30_06530"/>
<evidence type="ECO:0000256" key="3">
    <source>
        <dbReference type="ARBA" id="ARBA00022490"/>
    </source>
</evidence>
<dbReference type="EC" id="3.4.21.-" evidence="7"/>
<dbReference type="Proteomes" id="UP000183200">
    <property type="component" value="Unassembled WGS sequence"/>
</dbReference>
<dbReference type="SUPFAM" id="SSF82171">
    <property type="entry name" value="DPP6 N-terminal domain-like"/>
    <property type="match status" value="2"/>
</dbReference>
<dbReference type="InterPro" id="IPR005151">
    <property type="entry name" value="Tail-specific_protease"/>
</dbReference>
<dbReference type="InterPro" id="IPR001478">
    <property type="entry name" value="PDZ"/>
</dbReference>
<dbReference type="Pfam" id="PF03572">
    <property type="entry name" value="Peptidase_S41"/>
    <property type="match status" value="1"/>
</dbReference>
<dbReference type="PANTHER" id="PTHR43253">
    <property type="entry name" value="TRICORN PROTEASE HOMOLOG 2-RELATED"/>
    <property type="match status" value="1"/>
</dbReference>
<dbReference type="GO" id="GO:0006508">
    <property type="term" value="P:proteolysis"/>
    <property type="evidence" value="ECO:0007669"/>
    <property type="project" value="UniProtKB-UniRule"/>
</dbReference>
<evidence type="ECO:0000256" key="2">
    <source>
        <dbReference type="ARBA" id="ARBA00008524"/>
    </source>
</evidence>
<proteinExistence type="inferred from homology"/>
<evidence type="ECO:0000256" key="11">
    <source>
        <dbReference type="SAM" id="SignalP"/>
    </source>
</evidence>
<feature type="signal peptide" evidence="11">
    <location>
        <begin position="1"/>
        <end position="46"/>
    </location>
</feature>
<feature type="chain" id="PRO_5010325138" description="Tricorn protease homolog" evidence="11">
    <location>
        <begin position="47"/>
        <end position="1082"/>
    </location>
</feature>
<evidence type="ECO:0000256" key="4">
    <source>
        <dbReference type="ARBA" id="ARBA00022670"/>
    </source>
</evidence>
<dbReference type="InterPro" id="IPR012393">
    <property type="entry name" value="Tricorn_protease"/>
</dbReference>
<comment type="function">
    <text evidence="7">Degrades oligopeptides.</text>
</comment>
<dbReference type="CDD" id="cd07562">
    <property type="entry name" value="Peptidase_S41_TRI"/>
    <property type="match status" value="1"/>
</dbReference>
<feature type="domain" description="Tail specific protease" evidence="13">
    <location>
        <begin position="848"/>
        <end position="1055"/>
    </location>
</feature>
<feature type="region of interest" description="Disordered" evidence="10">
    <location>
        <begin position="568"/>
        <end position="591"/>
    </location>
</feature>
<evidence type="ECO:0000256" key="6">
    <source>
        <dbReference type="ARBA" id="ARBA00022825"/>
    </source>
</evidence>
<dbReference type="InterPro" id="IPR036034">
    <property type="entry name" value="PDZ_sf"/>
</dbReference>
<feature type="site" description="Transition state stabilizer; via amide nitrogen" evidence="9">
    <location>
        <position position="989"/>
    </location>
</feature>
<dbReference type="Pfam" id="PF13180">
    <property type="entry name" value="PDZ_2"/>
    <property type="match status" value="1"/>
</dbReference>
<organism evidence="14 15">
    <name type="scientific">Pedobacter steynii</name>
    <dbReference type="NCBI Taxonomy" id="430522"/>
    <lineage>
        <taxon>Bacteria</taxon>
        <taxon>Pseudomonadati</taxon>
        <taxon>Bacteroidota</taxon>
        <taxon>Sphingobacteriia</taxon>
        <taxon>Sphingobacteriales</taxon>
        <taxon>Sphingobacteriaceae</taxon>
        <taxon>Pedobacter</taxon>
    </lineage>
</organism>
<dbReference type="InterPro" id="IPR011042">
    <property type="entry name" value="6-blade_b-propeller_TolB-like"/>
</dbReference>
<dbReference type="Gene3D" id="2.120.10.60">
    <property type="entry name" value="Tricorn protease N-terminal domain"/>
    <property type="match status" value="1"/>
</dbReference>
<name>A0A1G9W6K8_9SPHI</name>
<comment type="subcellular location">
    <subcellularLocation>
        <location evidence="1 7">Cytoplasm</location>
    </subcellularLocation>
</comment>
<dbReference type="Pfam" id="PF26549">
    <property type="entry name" value="Tricorn_N"/>
    <property type="match status" value="1"/>
</dbReference>
<feature type="active site" description="Charge relay system" evidence="8">
    <location>
        <position position="1044"/>
    </location>
</feature>
<evidence type="ECO:0000313" key="14">
    <source>
        <dbReference type="EMBL" id="SDM79867.1"/>
    </source>
</evidence>
<dbReference type="SUPFAM" id="SSF50156">
    <property type="entry name" value="PDZ domain-like"/>
    <property type="match status" value="1"/>
</dbReference>
<evidence type="ECO:0000256" key="1">
    <source>
        <dbReference type="ARBA" id="ARBA00004496"/>
    </source>
</evidence>
<dbReference type="EMBL" id="FNGY01000005">
    <property type="protein sequence ID" value="SDM79867.1"/>
    <property type="molecule type" value="Genomic_DNA"/>
</dbReference>
<keyword evidence="6 7" id="KW-0720">Serine protease</keyword>
<keyword evidence="4 7" id="KW-0645">Protease</keyword>
<evidence type="ECO:0000256" key="7">
    <source>
        <dbReference type="PIRNR" id="PIRNR036421"/>
    </source>
</evidence>
<feature type="active site" description="Nucleophile" evidence="8">
    <location>
        <position position="988"/>
    </location>
</feature>
<evidence type="ECO:0000313" key="15">
    <source>
        <dbReference type="Proteomes" id="UP000183200"/>
    </source>
</evidence>
<reference evidence="15" key="1">
    <citation type="submission" date="2016-10" db="EMBL/GenBank/DDBJ databases">
        <authorList>
            <person name="Varghese N."/>
            <person name="Submissions S."/>
        </authorList>
    </citation>
    <scope>NUCLEOTIDE SEQUENCE [LARGE SCALE GENOMIC DNA]</scope>
    <source>
        <strain evidence="15">DSM 19110</strain>
    </source>
</reference>
<evidence type="ECO:0000259" key="12">
    <source>
        <dbReference type="SMART" id="SM00228"/>
    </source>
</evidence>
<keyword evidence="5 7" id="KW-0378">Hydrolase</keyword>
<feature type="domain" description="PDZ" evidence="12">
    <location>
        <begin position="770"/>
        <end position="861"/>
    </location>
</feature>
<dbReference type="SMART" id="SM00245">
    <property type="entry name" value="TSPc"/>
    <property type="match status" value="1"/>
</dbReference>
<dbReference type="SUPFAM" id="SSF52096">
    <property type="entry name" value="ClpP/crotonase"/>
    <property type="match status" value="1"/>
</dbReference>
<keyword evidence="15" id="KW-1185">Reference proteome</keyword>
<dbReference type="SMART" id="SM00228">
    <property type="entry name" value="PDZ"/>
    <property type="match status" value="1"/>
</dbReference>
<keyword evidence="3 7" id="KW-0963">Cytoplasm</keyword>
<dbReference type="PIRSF" id="PIRSF036421">
    <property type="entry name" value="Tricorn_protease"/>
    <property type="match status" value="1"/>
</dbReference>
<dbReference type="InterPro" id="IPR029045">
    <property type="entry name" value="ClpP/crotonase-like_dom_sf"/>
</dbReference>
<evidence type="ECO:0000256" key="10">
    <source>
        <dbReference type="SAM" id="MobiDB-lite"/>
    </source>
</evidence>
<dbReference type="Gene3D" id="3.30.750.44">
    <property type="match status" value="1"/>
</dbReference>
<evidence type="ECO:0000259" key="13">
    <source>
        <dbReference type="SMART" id="SM00245"/>
    </source>
</evidence>
<gene>
    <name evidence="14" type="ORF">SAMN05421820_10574</name>
</gene>
<accession>A0A1G9W6K8</accession>
<feature type="active site" description="Charge relay system" evidence="8">
    <location>
        <position position="771"/>
    </location>
</feature>
<comment type="similarity">
    <text evidence="2 7">Belongs to the peptidase S41B family.</text>
</comment>
<dbReference type="AlphaFoldDB" id="A0A1G9W6K8"/>
<sequence>MYADKINLKIERILSHTPKQNQIYTMKKVFYALTAALLLSNMVATAQNEPYFTAYPALTPDGQIVVFSYEGDLWKVPSAGGAATRLTAMPGNEVSPKVSPDGKWLAFSANQFGNNDVYLMPLAGGTVTQLTFHDASDEVESWSWDSKSIYFTSGRYNGYTAYKVGLTGGTASRLFDHYFNLIHNVAEAPNGELFFNDTWESKNAANRKRYKGAFNPDIQSWNPKTKTYKQYTDYKGKDLWASVDKNGNVFFASDEWNDEYNLYTFKAGKKTRLTDFKSAVKRPVVAASGNKIVFEKDYQLYLYDVATQKSEKINIGISRNNILTKEQEFDVRAAISAFDLSPDGKKLAFISRGELFVSDAEGKFVKKIERGTKVAERAMEVKWLSDNRTLVFNQTDKGYQNWFTIAADGKGTLKQLTKDNRNNRDIAFNKDRTQAVYLSGRDEVRMLDLKSLESKTVVKEEVWAFQNSSPSFSPNGEYLLFTARRNFEEDIFVHQIKNNKTINLTNTGVTETSPNWSPDEKYIYFVSARTKPSYPSGMQNGHVYRMALDEYDEPYRIDKFDELFTEKKEDKPEVKSTAKKDTTKAKPTEKKEKIPSVITINTQNIMDRIELQGPSFGTQQGVEVFAKGEKTYMFFYSDHEAGVAGTYRTVTEPFESAKTEKVTEGYGSLVEAGGKYYTLVRGVINKYNLEANKLDRLDIGFKFNRNLNEEFNQMFYETWAGVEENFYNETFHGIDWLKTQQEYAKYLPYLNNRNDLRILLNDMLGELNSSHLGFGTAGAEERKNLNYATNETGIIFSDKDPFKVERIVARSNAKHVGVDLKAGDVITAVDGTKVDKDADRDTYFTSPSLSQEMALTVERGGKTIQTKVHPQSSGTLRNNLYDEWITNNRERVKQLGNNRIAYTYMKNMGGGELENFLLDMVAQENNKEGIILDLRYNTGGNVHDEVLKFLAQRPYLQWKYRGGKTAPQSNFGPAAKPIVLLINEQSLSDAEMTAAGFKELKLGKIIGTETYRWIIFTSAKGLVDGSSYRLPSWGCYTLDGKNIETEGVAPDIYVKNTFTDRLENKDPQLERAVSEILKDLKK</sequence>